<comment type="caution">
    <text evidence="1">The sequence shown here is derived from an EMBL/GenBank/DDBJ whole genome shotgun (WGS) entry which is preliminary data.</text>
</comment>
<accession>A0AAP0JGG7</accession>
<proteinExistence type="predicted"/>
<organism evidence="1 2">
    <name type="scientific">Stephania cephalantha</name>
    <dbReference type="NCBI Taxonomy" id="152367"/>
    <lineage>
        <taxon>Eukaryota</taxon>
        <taxon>Viridiplantae</taxon>
        <taxon>Streptophyta</taxon>
        <taxon>Embryophyta</taxon>
        <taxon>Tracheophyta</taxon>
        <taxon>Spermatophyta</taxon>
        <taxon>Magnoliopsida</taxon>
        <taxon>Ranunculales</taxon>
        <taxon>Menispermaceae</taxon>
        <taxon>Menispermoideae</taxon>
        <taxon>Cissampelideae</taxon>
        <taxon>Stephania</taxon>
    </lineage>
</organism>
<keyword evidence="2" id="KW-1185">Reference proteome</keyword>
<name>A0AAP0JGG7_9MAGN</name>
<evidence type="ECO:0000313" key="1">
    <source>
        <dbReference type="EMBL" id="KAK9133407.1"/>
    </source>
</evidence>
<protein>
    <submittedName>
        <fullName evidence="1">Uncharacterized protein</fullName>
    </submittedName>
</protein>
<evidence type="ECO:0000313" key="2">
    <source>
        <dbReference type="Proteomes" id="UP001419268"/>
    </source>
</evidence>
<gene>
    <name evidence="1" type="ORF">Scep_012935</name>
</gene>
<dbReference type="AlphaFoldDB" id="A0AAP0JGG7"/>
<dbReference type="EMBL" id="JBBNAG010000005">
    <property type="protein sequence ID" value="KAK9133407.1"/>
    <property type="molecule type" value="Genomic_DNA"/>
</dbReference>
<sequence length="70" mass="7312">MCGMNISSIFRMHPSGATSSSGGTKNIALFWKNDRVTGEEARTSDDMVAEADEMVASGSDSSGIGDVPIQ</sequence>
<reference evidence="1 2" key="1">
    <citation type="submission" date="2024-01" db="EMBL/GenBank/DDBJ databases">
        <title>Genome assemblies of Stephania.</title>
        <authorList>
            <person name="Yang L."/>
        </authorList>
    </citation>
    <scope>NUCLEOTIDE SEQUENCE [LARGE SCALE GENOMIC DNA]</scope>
    <source>
        <strain evidence="1">JXDWG</strain>
        <tissue evidence="1">Leaf</tissue>
    </source>
</reference>
<dbReference type="Proteomes" id="UP001419268">
    <property type="component" value="Unassembled WGS sequence"/>
</dbReference>